<keyword evidence="3" id="KW-0804">Transcription</keyword>
<dbReference type="AlphaFoldDB" id="A0A0R1V5A4"/>
<evidence type="ECO:0000256" key="1">
    <source>
        <dbReference type="ARBA" id="ARBA00023015"/>
    </source>
</evidence>
<feature type="domain" description="HTH lacI-type" evidence="4">
    <location>
        <begin position="2"/>
        <end position="56"/>
    </location>
</feature>
<evidence type="ECO:0000313" key="6">
    <source>
        <dbReference type="Proteomes" id="UP000051166"/>
    </source>
</evidence>
<dbReference type="STRING" id="1423801.FD50_GL000515"/>
<dbReference type="PANTHER" id="PTHR30146">
    <property type="entry name" value="LACI-RELATED TRANSCRIPTIONAL REPRESSOR"/>
    <property type="match status" value="1"/>
</dbReference>
<dbReference type="InterPro" id="IPR028082">
    <property type="entry name" value="Peripla_BP_I"/>
</dbReference>
<reference evidence="5 6" key="1">
    <citation type="journal article" date="2015" name="Genome Announc.">
        <title>Expanding the biotechnology potential of lactobacilli through comparative genomics of 213 strains and associated genera.</title>
        <authorList>
            <person name="Sun Z."/>
            <person name="Harris H.M."/>
            <person name="McCann A."/>
            <person name="Guo C."/>
            <person name="Argimon S."/>
            <person name="Zhang W."/>
            <person name="Yang X."/>
            <person name="Jeffery I.B."/>
            <person name="Cooney J.C."/>
            <person name="Kagawa T.F."/>
            <person name="Liu W."/>
            <person name="Song Y."/>
            <person name="Salvetti E."/>
            <person name="Wrobel A."/>
            <person name="Rasinkangas P."/>
            <person name="Parkhill J."/>
            <person name="Rea M.C."/>
            <person name="O'Sullivan O."/>
            <person name="Ritari J."/>
            <person name="Douillard F.P."/>
            <person name="Paul Ross R."/>
            <person name="Yang R."/>
            <person name="Briner A.E."/>
            <person name="Felis G.E."/>
            <person name="de Vos W.M."/>
            <person name="Barrangou R."/>
            <person name="Klaenhammer T.R."/>
            <person name="Caufield P.W."/>
            <person name="Cui Y."/>
            <person name="Zhang H."/>
            <person name="O'Toole P.W."/>
        </authorList>
    </citation>
    <scope>NUCLEOTIDE SEQUENCE [LARGE SCALE GENOMIC DNA]</scope>
    <source>
        <strain evidence="5 6">DSM 16230</strain>
    </source>
</reference>
<dbReference type="SUPFAM" id="SSF47413">
    <property type="entry name" value="lambda repressor-like DNA-binding domains"/>
    <property type="match status" value="1"/>
</dbReference>
<dbReference type="Pfam" id="PF00356">
    <property type="entry name" value="LacI"/>
    <property type="match status" value="1"/>
</dbReference>
<dbReference type="EMBL" id="AZFQ01000036">
    <property type="protein sequence ID" value="KRL98707.1"/>
    <property type="molecule type" value="Genomic_DNA"/>
</dbReference>
<keyword evidence="6" id="KW-1185">Reference proteome</keyword>
<gene>
    <name evidence="5" type="ORF">FD50_GL000515</name>
</gene>
<dbReference type="PRINTS" id="PR00036">
    <property type="entry name" value="HTHLACI"/>
</dbReference>
<evidence type="ECO:0000256" key="2">
    <source>
        <dbReference type="ARBA" id="ARBA00023125"/>
    </source>
</evidence>
<dbReference type="SUPFAM" id="SSF53822">
    <property type="entry name" value="Periplasmic binding protein-like I"/>
    <property type="match status" value="1"/>
</dbReference>
<dbReference type="GO" id="GO:0003700">
    <property type="term" value="F:DNA-binding transcription factor activity"/>
    <property type="evidence" value="ECO:0007669"/>
    <property type="project" value="TreeGrafter"/>
</dbReference>
<dbReference type="PANTHER" id="PTHR30146:SF136">
    <property type="entry name" value="NTD BIOSYNTHESIS OPERON REGULATOR NTDR"/>
    <property type="match status" value="1"/>
</dbReference>
<dbReference type="CDD" id="cd06286">
    <property type="entry name" value="PBP1_CcpB-like"/>
    <property type="match status" value="1"/>
</dbReference>
<dbReference type="GeneID" id="98307951"/>
<keyword evidence="1" id="KW-0805">Transcription regulation</keyword>
<evidence type="ECO:0000313" key="5">
    <source>
        <dbReference type="EMBL" id="KRL98707.1"/>
    </source>
</evidence>
<sequence>MATISDVARLAGLSVSTVSRVINNNPHVIPKKRKLIEDAMQQLGYVPRPAARQLRGSSTNTMAVTIPRIVNPFFSYLVDAIERTLDEAGYTTIIVQTFSRPEEELTALKMLRNQQVDGVILCSIENPWSVIQPYLQYGRIVLVNEYLADVPVPIIRANQYQGFYNATEFLLQHGYTKLAYATGRKQVALAENGVNFDSDRFSGFQSALNSIGKVRFNPHWLFTNAHTATDGKLILQKIIASPDKPDAILAGSDEVALGLLEEAQAQGVQIPAQLAVLGVDDQPSSSFLKIPLTTIRQPVDQMGSAAAKAMVAALQDQAVTLPQIFPLEIVKRASV</sequence>
<dbReference type="Gene3D" id="3.40.50.2300">
    <property type="match status" value="2"/>
</dbReference>
<proteinExistence type="predicted"/>
<dbReference type="SMART" id="SM00354">
    <property type="entry name" value="HTH_LACI"/>
    <property type="match status" value="1"/>
</dbReference>
<protein>
    <submittedName>
        <fullName evidence="5">DegA family transcriptional regulator</fullName>
    </submittedName>
</protein>
<name>A0A0R1V5A4_9LACO</name>
<evidence type="ECO:0000256" key="3">
    <source>
        <dbReference type="ARBA" id="ARBA00023163"/>
    </source>
</evidence>
<accession>A0A0R1V5A4</accession>
<evidence type="ECO:0000259" key="4">
    <source>
        <dbReference type="PROSITE" id="PS50932"/>
    </source>
</evidence>
<keyword evidence="2" id="KW-0238">DNA-binding</keyword>
<dbReference type="Pfam" id="PF00532">
    <property type="entry name" value="Peripla_BP_1"/>
    <property type="match status" value="1"/>
</dbReference>
<dbReference type="OrthoDB" id="9796186at2"/>
<dbReference type="CDD" id="cd01392">
    <property type="entry name" value="HTH_LacI"/>
    <property type="match status" value="1"/>
</dbReference>
<dbReference type="Proteomes" id="UP000051166">
    <property type="component" value="Unassembled WGS sequence"/>
</dbReference>
<comment type="caution">
    <text evidence="5">The sequence shown here is derived from an EMBL/GenBank/DDBJ whole genome shotgun (WGS) entry which is preliminary data.</text>
</comment>
<organism evidence="5 6">
    <name type="scientific">Liquorilactobacillus satsumensis DSM 16230 = JCM 12392</name>
    <dbReference type="NCBI Taxonomy" id="1423801"/>
    <lineage>
        <taxon>Bacteria</taxon>
        <taxon>Bacillati</taxon>
        <taxon>Bacillota</taxon>
        <taxon>Bacilli</taxon>
        <taxon>Lactobacillales</taxon>
        <taxon>Lactobacillaceae</taxon>
        <taxon>Liquorilactobacillus</taxon>
    </lineage>
</organism>
<dbReference type="InterPro" id="IPR000843">
    <property type="entry name" value="HTH_LacI"/>
</dbReference>
<dbReference type="InterPro" id="IPR001761">
    <property type="entry name" value="Peripla_BP/Lac1_sug-bd_dom"/>
</dbReference>
<dbReference type="InterPro" id="IPR010982">
    <property type="entry name" value="Lambda_DNA-bd_dom_sf"/>
</dbReference>
<dbReference type="GO" id="GO:0000976">
    <property type="term" value="F:transcription cis-regulatory region binding"/>
    <property type="evidence" value="ECO:0007669"/>
    <property type="project" value="TreeGrafter"/>
</dbReference>
<dbReference type="RefSeq" id="WP_054756853.1">
    <property type="nucleotide sequence ID" value="NZ_AZFQ01000036.1"/>
</dbReference>
<dbReference type="Gene3D" id="1.10.260.40">
    <property type="entry name" value="lambda repressor-like DNA-binding domains"/>
    <property type="match status" value="1"/>
</dbReference>
<dbReference type="PROSITE" id="PS50932">
    <property type="entry name" value="HTH_LACI_2"/>
    <property type="match status" value="1"/>
</dbReference>
<dbReference type="PATRIC" id="fig|1423801.4.peg.524"/>